<evidence type="ECO:0000313" key="14">
    <source>
        <dbReference type="Proteomes" id="UP001359886"/>
    </source>
</evidence>
<dbReference type="GO" id="GO:0005886">
    <property type="term" value="C:plasma membrane"/>
    <property type="evidence" value="ECO:0007669"/>
    <property type="project" value="UniProtKB-SubCell"/>
</dbReference>
<dbReference type="GO" id="GO:0015627">
    <property type="term" value="C:type II protein secretion system complex"/>
    <property type="evidence" value="ECO:0007669"/>
    <property type="project" value="InterPro"/>
</dbReference>
<dbReference type="Gene3D" id="3.30.700.10">
    <property type="entry name" value="Glycoprotein, Type 4 Pilin"/>
    <property type="match status" value="1"/>
</dbReference>
<evidence type="ECO:0000256" key="6">
    <source>
        <dbReference type="ARBA" id="ARBA00022692"/>
    </source>
</evidence>
<evidence type="ECO:0000256" key="10">
    <source>
        <dbReference type="ARBA" id="ARBA00030775"/>
    </source>
</evidence>
<keyword evidence="7 11" id="KW-1133">Transmembrane helix</keyword>
<dbReference type="GO" id="GO:0015628">
    <property type="term" value="P:protein secretion by the type II secretion system"/>
    <property type="evidence" value="ECO:0007669"/>
    <property type="project" value="InterPro"/>
</dbReference>
<evidence type="ECO:0000256" key="8">
    <source>
        <dbReference type="ARBA" id="ARBA00023136"/>
    </source>
</evidence>
<feature type="transmembrane region" description="Helical" evidence="11">
    <location>
        <begin position="26"/>
        <end position="47"/>
    </location>
</feature>
<evidence type="ECO:0000256" key="7">
    <source>
        <dbReference type="ARBA" id="ARBA00022989"/>
    </source>
</evidence>
<evidence type="ECO:0000313" key="13">
    <source>
        <dbReference type="EMBL" id="MEJ8567616.1"/>
    </source>
</evidence>
<accession>A0AAW9RD32</accession>
<dbReference type="InterPro" id="IPR045584">
    <property type="entry name" value="Pilin-like"/>
</dbReference>
<evidence type="ECO:0000256" key="5">
    <source>
        <dbReference type="ARBA" id="ARBA00022519"/>
    </source>
</evidence>
<keyword evidence="6 11" id="KW-0812">Transmembrane</keyword>
<keyword evidence="4" id="KW-0488">Methylation</keyword>
<dbReference type="RefSeq" id="WP_354694930.1">
    <property type="nucleotide sequence ID" value="NZ_JAZHOG010000004.1"/>
</dbReference>
<dbReference type="Pfam" id="PF12019">
    <property type="entry name" value="GspH"/>
    <property type="match status" value="1"/>
</dbReference>
<comment type="caution">
    <text evidence="13">The sequence shown here is derived from an EMBL/GenBank/DDBJ whole genome shotgun (WGS) entry which is preliminary data.</text>
</comment>
<evidence type="ECO:0000256" key="1">
    <source>
        <dbReference type="ARBA" id="ARBA00004377"/>
    </source>
</evidence>
<reference evidence="13 14" key="1">
    <citation type="submission" date="2024-02" db="EMBL/GenBank/DDBJ databases">
        <title>A novel Wenzhouxiangellaceae bacterium, isolated from coastal sediments.</title>
        <authorList>
            <person name="Du Z.-J."/>
            <person name="Ye Y.-Q."/>
            <person name="Zhang X.-Y."/>
        </authorList>
    </citation>
    <scope>NUCLEOTIDE SEQUENCE [LARGE SCALE GENOMIC DNA]</scope>
    <source>
        <strain evidence="13 14">CH-27</strain>
    </source>
</reference>
<evidence type="ECO:0000256" key="3">
    <source>
        <dbReference type="ARBA" id="ARBA00022475"/>
    </source>
</evidence>
<comment type="subcellular location">
    <subcellularLocation>
        <location evidence="1">Cell inner membrane</location>
        <topology evidence="1">Single-pass membrane protein</topology>
    </subcellularLocation>
</comment>
<proteinExistence type="inferred from homology"/>
<evidence type="ECO:0000256" key="11">
    <source>
        <dbReference type="SAM" id="Phobius"/>
    </source>
</evidence>
<evidence type="ECO:0000256" key="2">
    <source>
        <dbReference type="ARBA" id="ARBA00021549"/>
    </source>
</evidence>
<evidence type="ECO:0000256" key="4">
    <source>
        <dbReference type="ARBA" id="ARBA00022481"/>
    </source>
</evidence>
<sequence length="215" mass="23576">MNSRKLTVLPQGRVARATIPRTHQTGFSIIELMMSVVLLAIAMALAVPSYREMVEKRQLTYGAEQLMSFVNSAQSESIKKNRVLTVSYERTDDDDWCAGAVLGTTACDCGQTNTASADYCAIDSVPWIINNTHAGNHDLVQSMSGDGAYSFDPVRGLMTDLDDSLVIEMRSDDESYRLQLRVSNTGQVVLCSKDNGHDVPGYPVCPVQEITEETS</sequence>
<feature type="domain" description="General secretion pathway GspH" evidence="12">
    <location>
        <begin position="63"/>
        <end position="186"/>
    </location>
</feature>
<keyword evidence="14" id="KW-1185">Reference proteome</keyword>
<dbReference type="Pfam" id="PF07963">
    <property type="entry name" value="N_methyl"/>
    <property type="match status" value="1"/>
</dbReference>
<keyword evidence="8 11" id="KW-0472">Membrane</keyword>
<dbReference type="SUPFAM" id="SSF54523">
    <property type="entry name" value="Pili subunits"/>
    <property type="match status" value="1"/>
</dbReference>
<name>A0AAW9RD32_9GAMM</name>
<gene>
    <name evidence="13" type="ORF">V3330_08270</name>
</gene>
<keyword evidence="3" id="KW-1003">Cell membrane</keyword>
<dbReference type="InterPro" id="IPR022346">
    <property type="entry name" value="T2SS_GspH"/>
</dbReference>
<dbReference type="NCBIfam" id="TIGR02532">
    <property type="entry name" value="IV_pilin_GFxxxE"/>
    <property type="match status" value="1"/>
</dbReference>
<dbReference type="EMBL" id="JAZHOG010000004">
    <property type="protein sequence ID" value="MEJ8567616.1"/>
    <property type="molecule type" value="Genomic_DNA"/>
</dbReference>
<evidence type="ECO:0000259" key="12">
    <source>
        <dbReference type="Pfam" id="PF12019"/>
    </source>
</evidence>
<dbReference type="Proteomes" id="UP001359886">
    <property type="component" value="Unassembled WGS sequence"/>
</dbReference>
<protein>
    <recommendedName>
        <fullName evidence="2">Type II secretion system protein H</fullName>
    </recommendedName>
    <alternativeName>
        <fullName evidence="10">General secretion pathway protein H</fullName>
    </alternativeName>
</protein>
<comment type="similarity">
    <text evidence="9">Belongs to the GSP H family.</text>
</comment>
<dbReference type="AlphaFoldDB" id="A0AAW9RD32"/>
<organism evidence="13 14">
    <name type="scientific">Elongatibacter sediminis</name>
    <dbReference type="NCBI Taxonomy" id="3119006"/>
    <lineage>
        <taxon>Bacteria</taxon>
        <taxon>Pseudomonadati</taxon>
        <taxon>Pseudomonadota</taxon>
        <taxon>Gammaproteobacteria</taxon>
        <taxon>Chromatiales</taxon>
        <taxon>Wenzhouxiangellaceae</taxon>
        <taxon>Elongatibacter</taxon>
    </lineage>
</organism>
<evidence type="ECO:0000256" key="9">
    <source>
        <dbReference type="ARBA" id="ARBA00025772"/>
    </source>
</evidence>
<dbReference type="InterPro" id="IPR012902">
    <property type="entry name" value="N_methyl_site"/>
</dbReference>
<keyword evidence="5" id="KW-0997">Cell inner membrane</keyword>